<dbReference type="Proteomes" id="UP001566132">
    <property type="component" value="Unassembled WGS sequence"/>
</dbReference>
<dbReference type="AlphaFoldDB" id="A0ABD1F0D1"/>
<evidence type="ECO:0000256" key="6">
    <source>
        <dbReference type="SAM" id="MobiDB-lite"/>
    </source>
</evidence>
<feature type="compositionally biased region" description="Basic and acidic residues" evidence="6">
    <location>
        <begin position="201"/>
        <end position="213"/>
    </location>
</feature>
<dbReference type="GO" id="GO:0003677">
    <property type="term" value="F:DNA binding"/>
    <property type="evidence" value="ECO:0007669"/>
    <property type="project" value="UniProtKB-KW"/>
</dbReference>
<evidence type="ECO:0000313" key="9">
    <source>
        <dbReference type="Proteomes" id="UP001566132"/>
    </source>
</evidence>
<accession>A0ABD1F0D1</accession>
<evidence type="ECO:0000256" key="3">
    <source>
        <dbReference type="ARBA" id="ARBA00023125"/>
    </source>
</evidence>
<keyword evidence="3" id="KW-0238">DNA-binding</keyword>
<dbReference type="SUPFAM" id="SSF57959">
    <property type="entry name" value="Leucine zipper domain"/>
    <property type="match status" value="1"/>
</dbReference>
<dbReference type="CDD" id="cd14695">
    <property type="entry name" value="bZIP_HLF"/>
    <property type="match status" value="1"/>
</dbReference>
<gene>
    <name evidence="8" type="ORF">ABEB36_005702</name>
</gene>
<name>A0ABD1F0D1_HYPHA</name>
<comment type="subcellular location">
    <subcellularLocation>
        <location evidence="1">Nucleus</location>
    </subcellularLocation>
</comment>
<evidence type="ECO:0000256" key="5">
    <source>
        <dbReference type="ARBA" id="ARBA00023242"/>
    </source>
</evidence>
<dbReference type="GO" id="GO:0005634">
    <property type="term" value="C:nucleus"/>
    <property type="evidence" value="ECO:0007669"/>
    <property type="project" value="UniProtKB-SubCell"/>
</dbReference>
<keyword evidence="5" id="KW-0539">Nucleus</keyword>
<evidence type="ECO:0000256" key="2">
    <source>
        <dbReference type="ARBA" id="ARBA00023015"/>
    </source>
</evidence>
<protein>
    <recommendedName>
        <fullName evidence="7">BZIP domain-containing protein</fullName>
    </recommendedName>
</protein>
<proteinExistence type="predicted"/>
<feature type="region of interest" description="Disordered" evidence="6">
    <location>
        <begin position="96"/>
        <end position="131"/>
    </location>
</feature>
<dbReference type="EMBL" id="JBDJPC010000004">
    <property type="protein sequence ID" value="KAL1506314.1"/>
    <property type="molecule type" value="Genomic_DNA"/>
</dbReference>
<feature type="region of interest" description="Disordered" evidence="6">
    <location>
        <begin position="201"/>
        <end position="228"/>
    </location>
</feature>
<comment type="caution">
    <text evidence="8">The sequence shown here is derived from an EMBL/GenBank/DDBJ whole genome shotgun (WGS) entry which is preliminary data.</text>
</comment>
<keyword evidence="4" id="KW-0804">Transcription</keyword>
<dbReference type="PANTHER" id="PTHR11988:SF27">
    <property type="entry name" value="GH27708P"/>
    <property type="match status" value="1"/>
</dbReference>
<evidence type="ECO:0000259" key="7">
    <source>
        <dbReference type="PROSITE" id="PS50217"/>
    </source>
</evidence>
<dbReference type="InterPro" id="IPR046347">
    <property type="entry name" value="bZIP_sf"/>
</dbReference>
<organism evidence="8 9">
    <name type="scientific">Hypothenemus hampei</name>
    <name type="common">Coffee berry borer</name>
    <dbReference type="NCBI Taxonomy" id="57062"/>
    <lineage>
        <taxon>Eukaryota</taxon>
        <taxon>Metazoa</taxon>
        <taxon>Ecdysozoa</taxon>
        <taxon>Arthropoda</taxon>
        <taxon>Hexapoda</taxon>
        <taxon>Insecta</taxon>
        <taxon>Pterygota</taxon>
        <taxon>Neoptera</taxon>
        <taxon>Endopterygota</taxon>
        <taxon>Coleoptera</taxon>
        <taxon>Polyphaga</taxon>
        <taxon>Cucujiformia</taxon>
        <taxon>Curculionidae</taxon>
        <taxon>Scolytinae</taxon>
        <taxon>Hypothenemus</taxon>
    </lineage>
</organism>
<dbReference type="PANTHER" id="PTHR11988">
    <property type="entry name" value="THYROTROPH EMBRYONIC FACTOR RELATED"/>
    <property type="match status" value="1"/>
</dbReference>
<keyword evidence="2" id="KW-0805">Transcription regulation</keyword>
<keyword evidence="9" id="KW-1185">Reference proteome</keyword>
<dbReference type="Pfam" id="PF07716">
    <property type="entry name" value="bZIP_2"/>
    <property type="match status" value="1"/>
</dbReference>
<dbReference type="Gene3D" id="1.20.5.170">
    <property type="match status" value="1"/>
</dbReference>
<dbReference type="PROSITE" id="PS50217">
    <property type="entry name" value="BZIP"/>
    <property type="match status" value="1"/>
</dbReference>
<feature type="compositionally biased region" description="Low complexity" evidence="6">
    <location>
        <begin position="105"/>
        <end position="127"/>
    </location>
</feature>
<reference evidence="8 9" key="1">
    <citation type="submission" date="2024-05" db="EMBL/GenBank/DDBJ databases">
        <title>Genetic variation in Jamaican populations of the coffee berry borer (Hypothenemus hampei).</title>
        <authorList>
            <person name="Errbii M."/>
            <person name="Myrie A."/>
        </authorList>
    </citation>
    <scope>NUCLEOTIDE SEQUENCE [LARGE SCALE GENOMIC DNA]</scope>
    <source>
        <strain evidence="8">JA-Hopewell-2020-01-JO</strain>
        <tissue evidence="8">Whole body</tissue>
    </source>
</reference>
<dbReference type="InterPro" id="IPR004827">
    <property type="entry name" value="bZIP"/>
</dbReference>
<dbReference type="InterPro" id="IPR040223">
    <property type="entry name" value="PAR_bZIP"/>
</dbReference>
<evidence type="ECO:0000256" key="1">
    <source>
        <dbReference type="ARBA" id="ARBA00004123"/>
    </source>
</evidence>
<feature type="domain" description="BZIP" evidence="7">
    <location>
        <begin position="227"/>
        <end position="282"/>
    </location>
</feature>
<evidence type="ECO:0000256" key="4">
    <source>
        <dbReference type="ARBA" id="ARBA00023163"/>
    </source>
</evidence>
<sequence>MVFGCILWTTGLSLLKESKKNYSEKMDSRHPNDSHLLDLPCMYTLRINALQISPPMFHDVSIPNPFLTQRAMPSFPAPNPALSSNSSSSSYPYDVCTLPSPPSPVQQSSNTSSNSSRSSPPDTSPTLTWPPPFSHPNLNPYVFSDSSLSPPGQLPNYSCINPALCALQNIPTDNNFSVNTLLSRLDTDADEGFQEYKRSMNMKQEPESLENKNMRRSVPCDPTRANDPEYLEKRKKNNQAAKRSRQARKIREQEIQLYQKYLERENFKIKLEIINLEIELRRKKPKNP</sequence>
<evidence type="ECO:0000313" key="8">
    <source>
        <dbReference type="EMBL" id="KAL1506314.1"/>
    </source>
</evidence>